<dbReference type="EMBL" id="BGZK01000814">
    <property type="protein sequence ID" value="GBP61437.1"/>
    <property type="molecule type" value="Genomic_DNA"/>
</dbReference>
<evidence type="ECO:0000256" key="5">
    <source>
        <dbReference type="ARBA" id="ARBA00022723"/>
    </source>
</evidence>
<comment type="caution">
    <text evidence="10">The sequence shown here is derived from an EMBL/GenBank/DDBJ whole genome shotgun (WGS) entry which is preliminary data.</text>
</comment>
<dbReference type="OrthoDB" id="6509413at2759"/>
<dbReference type="Pfam" id="PF13359">
    <property type="entry name" value="DDE_Tnp_4"/>
    <property type="match status" value="1"/>
</dbReference>
<gene>
    <name evidence="10" type="primary">Harbi1</name>
    <name evidence="10" type="ORF">EVAR_50805_1</name>
</gene>
<keyword evidence="5" id="KW-0479">Metal-binding</keyword>
<evidence type="ECO:0000313" key="11">
    <source>
        <dbReference type="Proteomes" id="UP000299102"/>
    </source>
</evidence>
<evidence type="ECO:0000256" key="1">
    <source>
        <dbReference type="ARBA" id="ARBA00001968"/>
    </source>
</evidence>
<comment type="cofactor">
    <cofactor evidence="1">
        <name>a divalent metal cation</name>
        <dbReference type="ChEBI" id="CHEBI:60240"/>
    </cofactor>
</comment>
<dbReference type="Proteomes" id="UP000299102">
    <property type="component" value="Unassembled WGS sequence"/>
</dbReference>
<feature type="region of interest" description="Disordered" evidence="8">
    <location>
        <begin position="1"/>
        <end position="37"/>
    </location>
</feature>
<evidence type="ECO:0000259" key="9">
    <source>
        <dbReference type="Pfam" id="PF13359"/>
    </source>
</evidence>
<dbReference type="InterPro" id="IPR045249">
    <property type="entry name" value="HARBI1-like"/>
</dbReference>
<evidence type="ECO:0000256" key="4">
    <source>
        <dbReference type="ARBA" id="ARBA00022722"/>
    </source>
</evidence>
<dbReference type="InterPro" id="IPR027806">
    <property type="entry name" value="HARBI1_dom"/>
</dbReference>
<evidence type="ECO:0000313" key="10">
    <source>
        <dbReference type="EMBL" id="GBP61437.1"/>
    </source>
</evidence>
<protein>
    <submittedName>
        <fullName evidence="10">Nuclease HARBI1</fullName>
    </submittedName>
</protein>
<sequence>MSTESGGSMKKQSKNRKKESPDNNSSEDEDDNKHMPYFKRNHISYPDNSPETVFPVYIQSIDENTKFDKPTTINRPNQLASVIDIAFLSPNLAAPAEWSVSSEDSLGDSEYPLRPWLLTPITNATAGSEQENYTKIHCLTRNTIERCINALKARWQCLLSHRVLHYNHHMVARIINACSVLHNIANRHSLPVPELTAEDRERDLSLQVVQDTPETLPNDEYLLQGYLQRQRVVDKLWADRIQQN</sequence>
<evidence type="ECO:0000256" key="3">
    <source>
        <dbReference type="ARBA" id="ARBA00006958"/>
    </source>
</evidence>
<dbReference type="GO" id="GO:0005634">
    <property type="term" value="C:nucleus"/>
    <property type="evidence" value="ECO:0007669"/>
    <property type="project" value="UniProtKB-SubCell"/>
</dbReference>
<proteinExistence type="inferred from homology"/>
<evidence type="ECO:0000256" key="6">
    <source>
        <dbReference type="ARBA" id="ARBA00022801"/>
    </source>
</evidence>
<organism evidence="10 11">
    <name type="scientific">Eumeta variegata</name>
    <name type="common">Bagworm moth</name>
    <name type="synonym">Eumeta japonica</name>
    <dbReference type="NCBI Taxonomy" id="151549"/>
    <lineage>
        <taxon>Eukaryota</taxon>
        <taxon>Metazoa</taxon>
        <taxon>Ecdysozoa</taxon>
        <taxon>Arthropoda</taxon>
        <taxon>Hexapoda</taxon>
        <taxon>Insecta</taxon>
        <taxon>Pterygota</taxon>
        <taxon>Neoptera</taxon>
        <taxon>Endopterygota</taxon>
        <taxon>Lepidoptera</taxon>
        <taxon>Glossata</taxon>
        <taxon>Ditrysia</taxon>
        <taxon>Tineoidea</taxon>
        <taxon>Psychidae</taxon>
        <taxon>Oiketicinae</taxon>
        <taxon>Eumeta</taxon>
    </lineage>
</organism>
<comment type="subcellular location">
    <subcellularLocation>
        <location evidence="2">Nucleus</location>
    </subcellularLocation>
</comment>
<dbReference type="GO" id="GO:0004518">
    <property type="term" value="F:nuclease activity"/>
    <property type="evidence" value="ECO:0007669"/>
    <property type="project" value="UniProtKB-KW"/>
</dbReference>
<dbReference type="AlphaFoldDB" id="A0A4C1XGV7"/>
<name>A0A4C1XGV7_EUMVA</name>
<dbReference type="PANTHER" id="PTHR22930:SF267">
    <property type="entry name" value="NUCLEASE HARBI1-RELATED"/>
    <property type="match status" value="1"/>
</dbReference>
<reference evidence="10 11" key="1">
    <citation type="journal article" date="2019" name="Commun. Biol.">
        <title>The bagworm genome reveals a unique fibroin gene that provides high tensile strength.</title>
        <authorList>
            <person name="Kono N."/>
            <person name="Nakamura H."/>
            <person name="Ohtoshi R."/>
            <person name="Tomita M."/>
            <person name="Numata K."/>
            <person name="Arakawa K."/>
        </authorList>
    </citation>
    <scope>NUCLEOTIDE SEQUENCE [LARGE SCALE GENOMIC DNA]</scope>
</reference>
<dbReference type="GO" id="GO:0016787">
    <property type="term" value="F:hydrolase activity"/>
    <property type="evidence" value="ECO:0007669"/>
    <property type="project" value="UniProtKB-KW"/>
</dbReference>
<keyword evidence="7" id="KW-0539">Nucleus</keyword>
<comment type="similarity">
    <text evidence="3">Belongs to the HARBI1 family.</text>
</comment>
<evidence type="ECO:0000256" key="2">
    <source>
        <dbReference type="ARBA" id="ARBA00004123"/>
    </source>
</evidence>
<evidence type="ECO:0000256" key="7">
    <source>
        <dbReference type="ARBA" id="ARBA00023242"/>
    </source>
</evidence>
<keyword evidence="4" id="KW-0540">Nuclease</keyword>
<accession>A0A4C1XGV7</accession>
<keyword evidence="11" id="KW-1185">Reference proteome</keyword>
<feature type="domain" description="DDE Tnp4" evidence="9">
    <location>
        <begin position="105"/>
        <end position="183"/>
    </location>
</feature>
<dbReference type="GO" id="GO:0046872">
    <property type="term" value="F:metal ion binding"/>
    <property type="evidence" value="ECO:0007669"/>
    <property type="project" value="UniProtKB-KW"/>
</dbReference>
<evidence type="ECO:0000256" key="8">
    <source>
        <dbReference type="SAM" id="MobiDB-lite"/>
    </source>
</evidence>
<keyword evidence="6" id="KW-0378">Hydrolase</keyword>
<dbReference type="PANTHER" id="PTHR22930">
    <property type="match status" value="1"/>
</dbReference>